<dbReference type="InterPro" id="IPR009959">
    <property type="entry name" value="Cyclase_SnoaL-like"/>
</dbReference>
<organism evidence="1 2">
    <name type="scientific">Gymnodinialimonas ceratoperidinii</name>
    <dbReference type="NCBI Taxonomy" id="2856823"/>
    <lineage>
        <taxon>Bacteria</taxon>
        <taxon>Pseudomonadati</taxon>
        <taxon>Pseudomonadota</taxon>
        <taxon>Alphaproteobacteria</taxon>
        <taxon>Rhodobacterales</taxon>
        <taxon>Paracoccaceae</taxon>
        <taxon>Gymnodinialimonas</taxon>
    </lineage>
</organism>
<gene>
    <name evidence="1" type="ORF">KYE46_16045</name>
</gene>
<dbReference type="Pfam" id="PF07366">
    <property type="entry name" value="SnoaL"/>
    <property type="match status" value="2"/>
</dbReference>
<dbReference type="PANTHER" id="PTHR38436">
    <property type="entry name" value="POLYKETIDE CYCLASE SNOAL-LIKE DOMAIN"/>
    <property type="match status" value="1"/>
</dbReference>
<dbReference type="RefSeq" id="WP_219002024.1">
    <property type="nucleotide sequence ID" value="NZ_CP079194.1"/>
</dbReference>
<evidence type="ECO:0000313" key="1">
    <source>
        <dbReference type="EMBL" id="QXT39416.1"/>
    </source>
</evidence>
<dbReference type="GO" id="GO:0030638">
    <property type="term" value="P:polyketide metabolic process"/>
    <property type="evidence" value="ECO:0007669"/>
    <property type="project" value="InterPro"/>
</dbReference>
<sequence>MTDTRARIAENLTALFRVETKGLQELAAQVFAEDARIEVSAPVGTLTGPEEIVAGLIAPLRAALRPARRRDLMVFGGENRRDNGGDWVTALTHVTGLFTAPLWGVPPSGKLVYLRIGEFWRVESGKIAEARLIVDLLDLIHQAGHWPLDEAHYGAPIIFPAPETQDGLCPANREDGAAALDVVETMLGALHVFDPGSFSSEGQVGAGGTWAPDFAWYGPGGIGSTVSWPGFVDHHRAPFLRAFPDRKGGNHYARVGDGNYAAVSGWPSMTMTHRDTYLGVPATGKALTLRVMDFYRVEGGLIAENWVLLDYIDLLQQMGVDVLETLGQGGTAADM</sequence>
<proteinExistence type="predicted"/>
<dbReference type="AlphaFoldDB" id="A0A8F6TUW8"/>
<keyword evidence="2" id="KW-1185">Reference proteome</keyword>
<evidence type="ECO:0000313" key="2">
    <source>
        <dbReference type="Proteomes" id="UP000825009"/>
    </source>
</evidence>
<dbReference type="Proteomes" id="UP000825009">
    <property type="component" value="Chromosome"/>
</dbReference>
<accession>A0A8F6TUW8</accession>
<protein>
    <submittedName>
        <fullName evidence="1">Ester cyclase</fullName>
    </submittedName>
</protein>
<dbReference type="EMBL" id="CP079194">
    <property type="protein sequence ID" value="QXT39416.1"/>
    <property type="molecule type" value="Genomic_DNA"/>
</dbReference>
<dbReference type="KEGG" id="gce:KYE46_16045"/>
<dbReference type="PANTHER" id="PTHR38436:SF1">
    <property type="entry name" value="ESTER CYCLASE"/>
    <property type="match status" value="1"/>
</dbReference>
<name>A0A8F6TUW8_9RHOB</name>
<reference evidence="1 2" key="1">
    <citation type="submission" date="2021-07" db="EMBL/GenBank/DDBJ databases">
        <title>A novel Jannaschia species isolated from marine dinoflagellate Ceratoperidinium margalefii.</title>
        <authorList>
            <person name="Jiang Y."/>
            <person name="Li Z."/>
        </authorList>
    </citation>
    <scope>NUCLEOTIDE SEQUENCE [LARGE SCALE GENOMIC DNA]</scope>
    <source>
        <strain evidence="1 2">J12C1-MA-4</strain>
    </source>
</reference>